<feature type="region of interest" description="Disordered" evidence="4">
    <location>
        <begin position="359"/>
        <end position="380"/>
    </location>
</feature>
<dbReference type="PROSITE" id="PS50137">
    <property type="entry name" value="DS_RBD"/>
    <property type="match status" value="2"/>
</dbReference>
<evidence type="ECO:0000313" key="7">
    <source>
        <dbReference type="Proteomes" id="UP000655225"/>
    </source>
</evidence>
<evidence type="ECO:0000256" key="1">
    <source>
        <dbReference type="ARBA" id="ARBA00022737"/>
    </source>
</evidence>
<dbReference type="CDD" id="cd19907">
    <property type="entry name" value="DSRM_AtDRB-like_rpt1"/>
    <property type="match status" value="1"/>
</dbReference>
<protein>
    <recommendedName>
        <fullName evidence="5">DRBM domain-containing protein</fullName>
    </recommendedName>
</protein>
<feature type="region of interest" description="Disordered" evidence="4">
    <location>
        <begin position="158"/>
        <end position="178"/>
    </location>
</feature>
<evidence type="ECO:0000259" key="5">
    <source>
        <dbReference type="PROSITE" id="PS50137"/>
    </source>
</evidence>
<dbReference type="OMA" id="YPRDINT"/>
<dbReference type="Pfam" id="PF00035">
    <property type="entry name" value="dsrm"/>
    <property type="match status" value="2"/>
</dbReference>
<feature type="domain" description="DRBM" evidence="5">
    <location>
        <begin position="4"/>
        <end position="73"/>
    </location>
</feature>
<keyword evidence="7" id="KW-1185">Reference proteome</keyword>
<name>A0A834YQH1_TETSI</name>
<dbReference type="PANTHER" id="PTHR46031:SF26">
    <property type="entry name" value="DOUBLE-STRANDED RNA-BINDING PROTEIN 2"/>
    <property type="match status" value="1"/>
</dbReference>
<evidence type="ECO:0000256" key="4">
    <source>
        <dbReference type="SAM" id="MobiDB-lite"/>
    </source>
</evidence>
<feature type="region of interest" description="Disordered" evidence="4">
    <location>
        <begin position="270"/>
        <end position="289"/>
    </location>
</feature>
<keyword evidence="2 3" id="KW-0694">RNA-binding</keyword>
<dbReference type="SMART" id="SM00358">
    <property type="entry name" value="DSRM"/>
    <property type="match status" value="2"/>
</dbReference>
<dbReference type="Gene3D" id="3.30.160.20">
    <property type="match status" value="2"/>
</dbReference>
<sequence>MSAMYKNQLQELAQRSCFNLPSYACIREGPDHAPRFKASVNFNGEIFEGPSYSTTLRQAEHAAAEVALNTLTTRGPSRCLTARVLDETGVYKNLLQETAHRAGLNLPVYTTVRSGPGHIPVFACSVELAGMNFTGEPAKTKKQAEKNAAMAAWSALKRMPNLGSSQSNRETESSEEQDRVVVARVLSNYRPKDENKLVRLRDQNQARRRMVLGYRDNSTGSSSHNSPQYQQWRYMNLLSNFSSVHPTQSQNQKHSSFLALLPPPPLPKASKILPPTSSRNNSPSLYSSNMPIPVQVRAESQVKIQEILPPLEEHQKDDEQCLNGKSDIIEKDPNNSNSSSAFRPKHYRSLLLPYTGRFNTPVPDHSTQQTQTRCRPFRPPTPFSTAIAPSRTMASEAIPLPKVLNTGGFYSHSIAPAVHIRSVIPVCAAPPMRPPSSNPPTSLMKEPLASSSASVSTQKGEEVSSAISMPSNLQL</sequence>
<dbReference type="PANTHER" id="PTHR46031">
    <property type="match status" value="1"/>
</dbReference>
<evidence type="ECO:0000313" key="6">
    <source>
        <dbReference type="EMBL" id="KAF8390698.1"/>
    </source>
</evidence>
<evidence type="ECO:0000256" key="2">
    <source>
        <dbReference type="ARBA" id="ARBA00022884"/>
    </source>
</evidence>
<comment type="caution">
    <text evidence="6">The sequence shown here is derived from an EMBL/GenBank/DDBJ whole genome shotgun (WGS) entry which is preliminary data.</text>
</comment>
<dbReference type="SUPFAM" id="SSF54768">
    <property type="entry name" value="dsRNA-binding domain-like"/>
    <property type="match status" value="2"/>
</dbReference>
<dbReference type="GO" id="GO:0003725">
    <property type="term" value="F:double-stranded RNA binding"/>
    <property type="evidence" value="ECO:0007669"/>
    <property type="project" value="InterPro"/>
</dbReference>
<accession>A0A834YQH1</accession>
<feature type="compositionally biased region" description="Polar residues" evidence="4">
    <location>
        <begin position="465"/>
        <end position="475"/>
    </location>
</feature>
<gene>
    <name evidence="6" type="ORF">HHK36_025225</name>
</gene>
<dbReference type="InterPro" id="IPR044450">
    <property type="entry name" value="AtDRB-like_DSRM_1"/>
</dbReference>
<feature type="compositionally biased region" description="Polar residues" evidence="4">
    <location>
        <begin position="449"/>
        <end position="458"/>
    </location>
</feature>
<dbReference type="CDD" id="cd19908">
    <property type="entry name" value="DSRM_AtDRB-like_rpt2"/>
    <property type="match status" value="1"/>
</dbReference>
<dbReference type="AlphaFoldDB" id="A0A834YQH1"/>
<feature type="region of interest" description="Disordered" evidence="4">
    <location>
        <begin position="431"/>
        <end position="475"/>
    </location>
</feature>
<feature type="compositionally biased region" description="Basic and acidic residues" evidence="4">
    <location>
        <begin position="169"/>
        <end position="178"/>
    </location>
</feature>
<evidence type="ECO:0000256" key="3">
    <source>
        <dbReference type="PROSITE-ProRule" id="PRU00266"/>
    </source>
</evidence>
<dbReference type="EMBL" id="JABCRI010000018">
    <property type="protein sequence ID" value="KAF8390698.1"/>
    <property type="molecule type" value="Genomic_DNA"/>
</dbReference>
<proteinExistence type="predicted"/>
<dbReference type="Proteomes" id="UP000655225">
    <property type="component" value="Unassembled WGS sequence"/>
</dbReference>
<dbReference type="OrthoDB" id="5988181at2759"/>
<reference evidence="6 7" key="1">
    <citation type="submission" date="2020-04" db="EMBL/GenBank/DDBJ databases">
        <title>Plant Genome Project.</title>
        <authorList>
            <person name="Zhang R.-G."/>
        </authorList>
    </citation>
    <scope>NUCLEOTIDE SEQUENCE [LARGE SCALE GENOMIC DNA]</scope>
    <source>
        <strain evidence="6">YNK0</strain>
        <tissue evidence="6">Leaf</tissue>
    </source>
</reference>
<keyword evidence="1" id="KW-0677">Repeat</keyword>
<feature type="domain" description="DRBM" evidence="5">
    <location>
        <begin position="90"/>
        <end position="158"/>
    </location>
</feature>
<dbReference type="FunFam" id="3.30.160.20:FF:000036">
    <property type="entry name" value="Double-stranded RNA-binding protein 2"/>
    <property type="match status" value="2"/>
</dbReference>
<dbReference type="InterPro" id="IPR044451">
    <property type="entry name" value="AtDRB-like_DSRM_2"/>
</dbReference>
<dbReference type="InterPro" id="IPR014720">
    <property type="entry name" value="dsRBD_dom"/>
</dbReference>
<organism evidence="6 7">
    <name type="scientific">Tetracentron sinense</name>
    <name type="common">Spur-leaf</name>
    <dbReference type="NCBI Taxonomy" id="13715"/>
    <lineage>
        <taxon>Eukaryota</taxon>
        <taxon>Viridiplantae</taxon>
        <taxon>Streptophyta</taxon>
        <taxon>Embryophyta</taxon>
        <taxon>Tracheophyta</taxon>
        <taxon>Spermatophyta</taxon>
        <taxon>Magnoliopsida</taxon>
        <taxon>Trochodendrales</taxon>
        <taxon>Trochodendraceae</taxon>
        <taxon>Tetracentron</taxon>
    </lineage>
</organism>